<sequence length="238" mass="26523">MPEATRAYSTLIQCLYDQSHSVVPDYDHYSIFRAIDARDVKQQPTSLPRVHDFAVIWDSDHDIRIIPVLEEMLMAGLLPGVQFIGEHKGTLTIILAAPTYFAVDIEAFKAQVHSLTAAAGDYWDVRVGMFDRSPGSMRDGHQCEFEGITGLADHMLHAYLLVIDDMWKLGTKVWQGVSSPEKAQPPRQFFTDADRYVVKGHSHHYARQPVVPASPGVPPSWPPGLMPPFAHPTAARAP</sequence>
<protein>
    <submittedName>
        <fullName evidence="1">Uncharacterized protein</fullName>
    </submittedName>
</protein>
<evidence type="ECO:0000313" key="1">
    <source>
        <dbReference type="EMBL" id="SDD56475.1"/>
    </source>
</evidence>
<reference evidence="1 2" key="1">
    <citation type="submission" date="2016-10" db="EMBL/GenBank/DDBJ databases">
        <authorList>
            <person name="de Groot N.N."/>
        </authorList>
    </citation>
    <scope>NUCLEOTIDE SEQUENCE [LARGE SCALE GENOMIC DNA]</scope>
    <source>
        <strain evidence="1 2">DSM 16619</strain>
    </source>
</reference>
<keyword evidence="2" id="KW-1185">Reference proteome</keyword>
<organism evidence="1 2">
    <name type="scientific">Paracidovorax valerianellae</name>
    <dbReference type="NCBI Taxonomy" id="187868"/>
    <lineage>
        <taxon>Bacteria</taxon>
        <taxon>Pseudomonadati</taxon>
        <taxon>Pseudomonadota</taxon>
        <taxon>Betaproteobacteria</taxon>
        <taxon>Burkholderiales</taxon>
        <taxon>Comamonadaceae</taxon>
        <taxon>Paracidovorax</taxon>
    </lineage>
</organism>
<dbReference type="Proteomes" id="UP000198781">
    <property type="component" value="Unassembled WGS sequence"/>
</dbReference>
<dbReference type="EMBL" id="FMZC01000007">
    <property type="protein sequence ID" value="SDD56475.1"/>
    <property type="molecule type" value="Genomic_DNA"/>
</dbReference>
<accession>A0A1G6VUH5</accession>
<name>A0A1G6VUH5_9BURK</name>
<dbReference type="AlphaFoldDB" id="A0A1G6VUH5"/>
<evidence type="ECO:0000313" key="2">
    <source>
        <dbReference type="Proteomes" id="UP000198781"/>
    </source>
</evidence>
<gene>
    <name evidence="1" type="ORF">SAMN05192589_107124</name>
</gene>
<proteinExistence type="predicted"/>